<gene>
    <name evidence="4" type="ORF">EV146_11223</name>
</gene>
<sequence length="202" mass="22535">MDLDLIMDIIEKNGYLGLFLWLWFGVFGLPVPNEVISMTVGLAASLGALHPVPAFVVTYCGILAALTTLYLLGRLVGRRLISTLEKRKRFSNALKKSLRLLERYHALSLSFSYFIPGVRNFLPLLYGFSRLPYRSFALFAYSGAFIWLLVVFSIGYLFGDNVEVVGKYGEELAVGASLTALGLITARLVRKKKGSRMKALDR</sequence>
<feature type="transmembrane region" description="Helical" evidence="2">
    <location>
        <begin position="171"/>
        <end position="189"/>
    </location>
</feature>
<feature type="transmembrane region" description="Helical" evidence="2">
    <location>
        <begin position="138"/>
        <end position="159"/>
    </location>
</feature>
<dbReference type="InterPro" id="IPR051311">
    <property type="entry name" value="DedA_domain"/>
</dbReference>
<keyword evidence="2" id="KW-0472">Membrane</keyword>
<dbReference type="PANTHER" id="PTHR42709">
    <property type="entry name" value="ALKALINE PHOSPHATASE LIKE PROTEIN"/>
    <property type="match status" value="1"/>
</dbReference>
<reference evidence="4 5" key="1">
    <citation type="journal article" date="2015" name="Stand. Genomic Sci.">
        <title>Genomic Encyclopedia of Bacterial and Archaeal Type Strains, Phase III: the genomes of soil and plant-associated and newly described type strains.</title>
        <authorList>
            <person name="Whitman W.B."/>
            <person name="Woyke T."/>
            <person name="Klenk H.P."/>
            <person name="Zhou Y."/>
            <person name="Lilburn T.G."/>
            <person name="Beck B.J."/>
            <person name="De Vos P."/>
            <person name="Vandamme P."/>
            <person name="Eisen J.A."/>
            <person name="Garrity G."/>
            <person name="Hugenholtz P."/>
            <person name="Kyrpides N.C."/>
        </authorList>
    </citation>
    <scope>NUCLEOTIDE SEQUENCE [LARGE SCALE GENOMIC DNA]</scope>
    <source>
        <strain evidence="4 5">CV53</strain>
    </source>
</reference>
<dbReference type="EMBL" id="SLVV01000012">
    <property type="protein sequence ID" value="TCN21342.1"/>
    <property type="molecule type" value="Genomic_DNA"/>
</dbReference>
<feature type="transmembrane region" description="Helical" evidence="2">
    <location>
        <begin position="12"/>
        <end position="32"/>
    </location>
</feature>
<evidence type="ECO:0000256" key="1">
    <source>
        <dbReference type="ARBA" id="ARBA00010792"/>
    </source>
</evidence>
<dbReference type="InterPro" id="IPR032816">
    <property type="entry name" value="VTT_dom"/>
</dbReference>
<comment type="caution">
    <text evidence="4">The sequence shown here is derived from an EMBL/GenBank/DDBJ whole genome shotgun (WGS) entry which is preliminary data.</text>
</comment>
<dbReference type="Pfam" id="PF09335">
    <property type="entry name" value="VTT_dom"/>
    <property type="match status" value="1"/>
</dbReference>
<evidence type="ECO:0000256" key="2">
    <source>
        <dbReference type="SAM" id="Phobius"/>
    </source>
</evidence>
<dbReference type="GO" id="GO:0005886">
    <property type="term" value="C:plasma membrane"/>
    <property type="evidence" value="ECO:0007669"/>
    <property type="project" value="TreeGrafter"/>
</dbReference>
<evidence type="ECO:0000313" key="5">
    <source>
        <dbReference type="Proteomes" id="UP000295689"/>
    </source>
</evidence>
<organism evidence="4 5">
    <name type="scientific">Mesobacillus foraminis</name>
    <dbReference type="NCBI Taxonomy" id="279826"/>
    <lineage>
        <taxon>Bacteria</taxon>
        <taxon>Bacillati</taxon>
        <taxon>Bacillota</taxon>
        <taxon>Bacilli</taxon>
        <taxon>Bacillales</taxon>
        <taxon>Bacillaceae</taxon>
        <taxon>Mesobacillus</taxon>
    </lineage>
</organism>
<comment type="similarity">
    <text evidence="1">Belongs to the DedA family.</text>
</comment>
<evidence type="ECO:0000259" key="3">
    <source>
        <dbReference type="Pfam" id="PF09335"/>
    </source>
</evidence>
<keyword evidence="2" id="KW-0812">Transmembrane</keyword>
<name>A0A4R2B693_9BACI</name>
<feature type="transmembrane region" description="Helical" evidence="2">
    <location>
        <begin position="52"/>
        <end position="72"/>
    </location>
</feature>
<feature type="domain" description="VTT" evidence="3">
    <location>
        <begin position="31"/>
        <end position="156"/>
    </location>
</feature>
<proteinExistence type="inferred from homology"/>
<keyword evidence="5" id="KW-1185">Reference proteome</keyword>
<dbReference type="Proteomes" id="UP000295689">
    <property type="component" value="Unassembled WGS sequence"/>
</dbReference>
<accession>A0A4R2B693</accession>
<dbReference type="AlphaFoldDB" id="A0A4R2B693"/>
<dbReference type="PANTHER" id="PTHR42709:SF9">
    <property type="entry name" value="ALKALINE PHOSPHATASE LIKE PROTEIN"/>
    <property type="match status" value="1"/>
</dbReference>
<keyword evidence="2" id="KW-1133">Transmembrane helix</keyword>
<dbReference type="RefSeq" id="WP_132010405.1">
    <property type="nucleotide sequence ID" value="NZ_JABUHM010000014.1"/>
</dbReference>
<protein>
    <submittedName>
        <fullName evidence="4">Membrane protein DedA with SNARE-associated domain</fullName>
    </submittedName>
</protein>
<evidence type="ECO:0000313" key="4">
    <source>
        <dbReference type="EMBL" id="TCN21342.1"/>
    </source>
</evidence>